<name>A0A1I7U225_9PELO</name>
<protein>
    <submittedName>
        <fullName evidence="2">SPK domain-containing protein</fullName>
    </submittedName>
</protein>
<sequence length="528" mass="61373">MHKFQNHRNDYCQERVKHHHSPLYSSCSSYENFSSNYRCAPNVLIDNTFRSKEREIGFLSHEVARFEHLLRPSSAIEAKPRIVFNNQSSVKDKNQTETKNAENRGAHMEWTQNGLRFWRYDAQGKPQDDEDMREKVEKNIHRMEYEYYCEKMDNQRNSKIHKMKNAIISYCEKLRRNRNGPVSPGDISLKDENGPKILDENSWSLDDADLLSVQQENGKVTKKAMFLLLHKKVGKYNWSASKKSKITLLHPQFFPDFQRWVVEKSGKSKKSFDADKYMSFREPNSTTFLVPFFESNGQFVLMTVGRNSKGRLVTQHIDSSLKKRSLSSEQIELLADSLFERSVKNRRKEKERKAKDCHFSKSMQIQKQSLVVDSAILGILNAEVLLETKDFINKFGKFCPKRRDDPNCTVETVVSILRLRLAEELDRIMLEQKHAHELRCETYSLQEQSSAQAREKHDMAEEFICQNNSEKTVNETRGLNTKFVAKLDVIVKKDENVEADPQRSSLFVGKKLNTMLNSSCQCNAVGGR</sequence>
<dbReference type="AlphaFoldDB" id="A0A1I7U225"/>
<evidence type="ECO:0000313" key="1">
    <source>
        <dbReference type="Proteomes" id="UP000095282"/>
    </source>
</evidence>
<keyword evidence="1" id="KW-1185">Reference proteome</keyword>
<evidence type="ECO:0000313" key="2">
    <source>
        <dbReference type="WBParaSite" id="Csp11.Scaffold629.g14062.t1"/>
    </source>
</evidence>
<accession>A0A1I7U225</accession>
<dbReference type="WBParaSite" id="Csp11.Scaffold629.g14062.t1">
    <property type="protein sequence ID" value="Csp11.Scaffold629.g14062.t1"/>
    <property type="gene ID" value="Csp11.Scaffold629.g14062"/>
</dbReference>
<proteinExistence type="predicted"/>
<dbReference type="Proteomes" id="UP000095282">
    <property type="component" value="Unplaced"/>
</dbReference>
<dbReference type="STRING" id="1561998.A0A1I7U225"/>
<organism evidence="1 2">
    <name type="scientific">Caenorhabditis tropicalis</name>
    <dbReference type="NCBI Taxonomy" id="1561998"/>
    <lineage>
        <taxon>Eukaryota</taxon>
        <taxon>Metazoa</taxon>
        <taxon>Ecdysozoa</taxon>
        <taxon>Nematoda</taxon>
        <taxon>Chromadorea</taxon>
        <taxon>Rhabditida</taxon>
        <taxon>Rhabditina</taxon>
        <taxon>Rhabditomorpha</taxon>
        <taxon>Rhabditoidea</taxon>
        <taxon>Rhabditidae</taxon>
        <taxon>Peloderinae</taxon>
        <taxon>Caenorhabditis</taxon>
    </lineage>
</organism>
<reference evidence="2" key="1">
    <citation type="submission" date="2016-11" db="UniProtKB">
        <authorList>
            <consortium name="WormBaseParasite"/>
        </authorList>
    </citation>
    <scope>IDENTIFICATION</scope>
</reference>